<feature type="region of interest" description="Disordered" evidence="1">
    <location>
        <begin position="1"/>
        <end position="58"/>
    </location>
</feature>
<evidence type="ECO:0000313" key="2">
    <source>
        <dbReference type="EMBL" id="KKK80739.1"/>
    </source>
</evidence>
<comment type="caution">
    <text evidence="2">The sequence shown here is derived from an EMBL/GenBank/DDBJ whole genome shotgun (WGS) entry which is preliminary data.</text>
</comment>
<feature type="compositionally biased region" description="Basic and acidic residues" evidence="1">
    <location>
        <begin position="1"/>
        <end position="13"/>
    </location>
</feature>
<feature type="non-terminal residue" evidence="2">
    <location>
        <position position="1"/>
    </location>
</feature>
<accession>A0A0F9AQJ3</accession>
<reference evidence="2" key="1">
    <citation type="journal article" date="2015" name="Nature">
        <title>Complex archaea that bridge the gap between prokaryotes and eukaryotes.</title>
        <authorList>
            <person name="Spang A."/>
            <person name="Saw J.H."/>
            <person name="Jorgensen S.L."/>
            <person name="Zaremba-Niedzwiedzka K."/>
            <person name="Martijn J."/>
            <person name="Lind A.E."/>
            <person name="van Eijk R."/>
            <person name="Schleper C."/>
            <person name="Guy L."/>
            <person name="Ettema T.J."/>
        </authorList>
    </citation>
    <scope>NUCLEOTIDE SEQUENCE</scope>
</reference>
<gene>
    <name evidence="2" type="ORF">LCGC14_2820490</name>
</gene>
<protein>
    <submittedName>
        <fullName evidence="2">Uncharacterized protein</fullName>
    </submittedName>
</protein>
<dbReference type="EMBL" id="LAZR01053442">
    <property type="protein sequence ID" value="KKK80739.1"/>
    <property type="molecule type" value="Genomic_DNA"/>
</dbReference>
<sequence>TKDAAQPIRDGKPPRFLANSAIPATKTSRKPAKIPRTKSIITAQTNARSPTMNDAEDSDNMTGFQALLSRWSGYESIEAKLKIHGNPVFLGELSTFPSEVRDRLFKGSTTTESNNEEEYGPSPLLKFVVPFIENNKGIEEIKKALEKETDIPKEYIPQDMNDNLQKLLGCGKYGKEIE</sequence>
<feature type="compositionally biased region" description="Basic residues" evidence="1">
    <location>
        <begin position="27"/>
        <end position="36"/>
    </location>
</feature>
<name>A0A0F9AQJ3_9ZZZZ</name>
<proteinExistence type="predicted"/>
<dbReference type="AlphaFoldDB" id="A0A0F9AQJ3"/>
<organism evidence="2">
    <name type="scientific">marine sediment metagenome</name>
    <dbReference type="NCBI Taxonomy" id="412755"/>
    <lineage>
        <taxon>unclassified sequences</taxon>
        <taxon>metagenomes</taxon>
        <taxon>ecological metagenomes</taxon>
    </lineage>
</organism>
<feature type="compositionally biased region" description="Polar residues" evidence="1">
    <location>
        <begin position="39"/>
        <end position="52"/>
    </location>
</feature>
<evidence type="ECO:0000256" key="1">
    <source>
        <dbReference type="SAM" id="MobiDB-lite"/>
    </source>
</evidence>